<dbReference type="InterPro" id="IPR010729">
    <property type="entry name" value="Ribosomal_uL29_mit"/>
</dbReference>
<comment type="similarity">
    <text evidence="2">Belongs to the universal ribosomal protein uL29 family.</text>
</comment>
<evidence type="ECO:0000313" key="10">
    <source>
        <dbReference type="Proteomes" id="UP000239156"/>
    </source>
</evidence>
<dbReference type="PANTHER" id="PTHR21183:SF18">
    <property type="entry name" value="LARGE RIBOSOMAL SUBUNIT PROTEIN UL29M"/>
    <property type="match status" value="1"/>
</dbReference>
<dbReference type="InterPro" id="IPR038340">
    <property type="entry name" value="MRP-L47_sf"/>
</dbReference>
<evidence type="ECO:0000256" key="6">
    <source>
        <dbReference type="ARBA" id="ARBA00035289"/>
    </source>
</evidence>
<evidence type="ECO:0000256" key="3">
    <source>
        <dbReference type="ARBA" id="ARBA00022980"/>
    </source>
</evidence>
<dbReference type="GO" id="GO:0003735">
    <property type="term" value="F:structural constituent of ribosome"/>
    <property type="evidence" value="ECO:0007669"/>
    <property type="project" value="InterPro"/>
</dbReference>
<keyword evidence="4" id="KW-0496">Mitochondrion</keyword>
<dbReference type="GO" id="GO:0005762">
    <property type="term" value="C:mitochondrial large ribosomal subunit"/>
    <property type="evidence" value="ECO:0007669"/>
    <property type="project" value="TreeGrafter"/>
</dbReference>
<sequence>LPFFIPTASLEINLDNHRTIQHQNQFSNQQRSPLISISNLCDQFRKSDWRNLIGRIILKPTYRKNITNFVFLSAFISACICVGAQSMFTNAGFHSNYSHYLKLNHLKNSANMSTKEEEEEDPKLRTTRRWKSATQFGQITMTCSFHLTSLSLARQTDRESNRPKPPTHPSVPLFKLSLNEPSHLSSPLRQLTRIKSQKNLDKFAWKHDSCQKVLRRRDSVTRKLIHAKKDWIADTKRKFLEIKREEKLIRLDKDYVEERKREFQEQQQAEEEEDGDEKLSRPPKQMWKLPRQVFNRGAPTQRTTASIYTHEQRKALSDIRAYAFQHEKRRLDLLSNQDLQNTADDQQFWDYEKNLRSPLYDYFRGAQVLEDCSVSDTRYSRWSVAQLRRKSFKDLQALWFILLKEPRRIFGRLVNPANPGEPVLTIRKQAKAIQFSMRNIKVTVNERRKAIGMRQEFLLKYQLRRSEKVESHQWLIEFKIQKSKIQNQANHHLKDLPAIENYLRSTKEGQDFIYNGLRRRGLSQFLLDQNMPTFDKLINNSPKLTTSDDKSSENLLSSSQIALNPSIPDLSTSSTGLASSSSGKRLLSSSSSTSDLPFFTSTSPPEIDFGTIQPQNQFSNHHWSSLISNSNSLNRFNKSDWRNSIGRIILKPTYRKNITNFMFLSAFISACVCVGAQSIFPNAGFHSNYSHYLKLNHLKNSSDMSTKEEEEEDQKLRTTQSLFCPIQIQIQISLQNNVDGYKKKIL</sequence>
<protein>
    <recommendedName>
        <fullName evidence="6">Large ribosomal subunit protein uL29m</fullName>
    </recommendedName>
    <alternativeName>
        <fullName evidence="7">54S ribosomal protein L4, mitochondrial</fullName>
    </alternativeName>
</protein>
<feature type="non-terminal residue" evidence="9">
    <location>
        <position position="1"/>
    </location>
</feature>
<feature type="non-terminal residue" evidence="9">
    <location>
        <position position="746"/>
    </location>
</feature>
<comment type="caution">
    <text evidence="9">The sequence shown here is derived from an EMBL/GenBank/DDBJ whole genome shotgun (WGS) entry which is preliminary data.</text>
</comment>
<proteinExistence type="inferred from homology"/>
<evidence type="ECO:0000313" key="9">
    <source>
        <dbReference type="EMBL" id="POW04791.1"/>
    </source>
</evidence>
<dbReference type="Proteomes" id="UP000239156">
    <property type="component" value="Unassembled WGS sequence"/>
</dbReference>
<organism evidence="9 10">
    <name type="scientific">Puccinia striiformis</name>
    <dbReference type="NCBI Taxonomy" id="27350"/>
    <lineage>
        <taxon>Eukaryota</taxon>
        <taxon>Fungi</taxon>
        <taxon>Dikarya</taxon>
        <taxon>Basidiomycota</taxon>
        <taxon>Pucciniomycotina</taxon>
        <taxon>Pucciniomycetes</taxon>
        <taxon>Pucciniales</taxon>
        <taxon>Pucciniaceae</taxon>
        <taxon>Puccinia</taxon>
    </lineage>
</organism>
<evidence type="ECO:0000256" key="5">
    <source>
        <dbReference type="ARBA" id="ARBA00023274"/>
    </source>
</evidence>
<feature type="region of interest" description="Disordered" evidence="8">
    <location>
        <begin position="570"/>
        <end position="597"/>
    </location>
</feature>
<dbReference type="VEuPathDB" id="FungiDB:PSTT_10129"/>
<keyword evidence="3" id="KW-0689">Ribosomal protein</keyword>
<dbReference type="PANTHER" id="PTHR21183">
    <property type="entry name" value="RIBOSOMAL PROTEIN L47, MITOCHONDRIAL-RELATED"/>
    <property type="match status" value="1"/>
</dbReference>
<evidence type="ECO:0000256" key="7">
    <source>
        <dbReference type="ARBA" id="ARBA00035399"/>
    </source>
</evidence>
<dbReference type="Gene3D" id="6.10.330.20">
    <property type="match status" value="1"/>
</dbReference>
<keyword evidence="10" id="KW-1185">Reference proteome</keyword>
<evidence type="ECO:0000256" key="8">
    <source>
        <dbReference type="SAM" id="MobiDB-lite"/>
    </source>
</evidence>
<dbReference type="VEuPathDB" id="FungiDB:PSHT_02271"/>
<gene>
    <name evidence="9" type="ORF">PSTT_10129</name>
</gene>
<evidence type="ECO:0000256" key="4">
    <source>
        <dbReference type="ARBA" id="ARBA00023128"/>
    </source>
</evidence>
<dbReference type="AlphaFoldDB" id="A0A2S4V5K3"/>
<feature type="region of interest" description="Disordered" evidence="8">
    <location>
        <begin position="154"/>
        <end position="173"/>
    </location>
</feature>
<reference evidence="9" key="1">
    <citation type="submission" date="2017-12" db="EMBL/GenBank/DDBJ databases">
        <title>Gene loss provides genomic basis for host adaptation in cereal stripe rust fungi.</title>
        <authorList>
            <person name="Xia C."/>
        </authorList>
    </citation>
    <scope>NUCLEOTIDE SEQUENCE [LARGE SCALE GENOMIC DNA]</scope>
    <source>
        <strain evidence="9">93-210</strain>
    </source>
</reference>
<accession>A0A2S4V5K3</accession>
<dbReference type="Pfam" id="PF06984">
    <property type="entry name" value="MRP-L47"/>
    <property type="match status" value="1"/>
</dbReference>
<comment type="subcellular location">
    <subcellularLocation>
        <location evidence="1">Mitochondrion</location>
    </subcellularLocation>
</comment>
<evidence type="ECO:0000256" key="1">
    <source>
        <dbReference type="ARBA" id="ARBA00004173"/>
    </source>
</evidence>
<name>A0A2S4V5K3_9BASI</name>
<evidence type="ECO:0000256" key="2">
    <source>
        <dbReference type="ARBA" id="ARBA00009254"/>
    </source>
</evidence>
<feature type="region of interest" description="Disordered" evidence="8">
    <location>
        <begin position="262"/>
        <end position="288"/>
    </location>
</feature>
<dbReference type="VEuPathDB" id="FungiDB:PSHT_02275"/>
<keyword evidence="5" id="KW-0687">Ribonucleoprotein</keyword>
<dbReference type="EMBL" id="PKSL01000107">
    <property type="protein sequence ID" value="POW04791.1"/>
    <property type="molecule type" value="Genomic_DNA"/>
</dbReference>
<dbReference type="GO" id="GO:0032543">
    <property type="term" value="P:mitochondrial translation"/>
    <property type="evidence" value="ECO:0007669"/>
    <property type="project" value="TreeGrafter"/>
</dbReference>